<proteinExistence type="predicted"/>
<evidence type="ECO:0000313" key="1">
    <source>
        <dbReference type="EMBL" id="MCW3796635.1"/>
    </source>
</evidence>
<reference evidence="1 2" key="1">
    <citation type="submission" date="2022-10" db="EMBL/GenBank/DDBJ databases">
        <title>Sphingomonas sp.</title>
        <authorList>
            <person name="Jin C."/>
        </authorList>
    </citation>
    <scope>NUCLEOTIDE SEQUENCE [LARGE SCALE GENOMIC DNA]</scope>
    <source>
        <strain evidence="1 2">BN140010</strain>
    </source>
</reference>
<name>A0ABT3JC28_9SPHN</name>
<sequence>MTSKTSLIAAVAAILVSSITVGSAIAPAQAVNLPVRVLANA</sequence>
<dbReference type="RefSeq" id="WP_264880497.1">
    <property type="nucleotide sequence ID" value="NZ_JAPDOB010000001.1"/>
</dbReference>
<dbReference type="EMBL" id="JAPDOB010000001">
    <property type="protein sequence ID" value="MCW3796635.1"/>
    <property type="molecule type" value="Genomic_DNA"/>
</dbReference>
<keyword evidence="2" id="KW-1185">Reference proteome</keyword>
<protein>
    <recommendedName>
        <fullName evidence="3">ABC transporter substrate-binding protein</fullName>
    </recommendedName>
</protein>
<evidence type="ECO:0000313" key="2">
    <source>
        <dbReference type="Proteomes" id="UP001526246"/>
    </source>
</evidence>
<comment type="caution">
    <text evidence="1">The sequence shown here is derived from an EMBL/GenBank/DDBJ whole genome shotgun (WGS) entry which is preliminary data.</text>
</comment>
<evidence type="ECO:0008006" key="3">
    <source>
        <dbReference type="Google" id="ProtNLM"/>
    </source>
</evidence>
<accession>A0ABT3JC28</accession>
<organism evidence="1 2">
    <name type="scientific">Sphingomonas arvum</name>
    <dbReference type="NCBI Taxonomy" id="2992113"/>
    <lineage>
        <taxon>Bacteria</taxon>
        <taxon>Pseudomonadati</taxon>
        <taxon>Pseudomonadota</taxon>
        <taxon>Alphaproteobacteria</taxon>
        <taxon>Sphingomonadales</taxon>
        <taxon>Sphingomonadaceae</taxon>
        <taxon>Sphingomonas</taxon>
    </lineage>
</organism>
<gene>
    <name evidence="1" type="ORF">OMW55_02265</name>
</gene>
<dbReference type="Proteomes" id="UP001526246">
    <property type="component" value="Unassembled WGS sequence"/>
</dbReference>